<keyword evidence="2 5" id="KW-0378">Hydrolase</keyword>
<dbReference type="Gene3D" id="3.40.50.1820">
    <property type="entry name" value="alpha/beta hydrolase"/>
    <property type="match status" value="1"/>
</dbReference>
<dbReference type="OrthoDB" id="408631at2759"/>
<sequence length="495" mass="55451">MSRKSSMLSTILWVTPIIASTVYSHFKEGPPAKSWTLKHYLLIAVIRSYIIGPASTLTPLQMQRGSLRHVQPVPKNCIETGLTISTRYREQGGQVLGNLFEDRDENLIGWDWRTDRNKSTTEALQGSWIRPILSKQEQDQQRPNKRTLLYLHGAISSLLGKLATLADAQVLAVDYRLAPQHPFPTALEDAIAAYLYLLDPPMDAPFEAIPSSQIVISGDSAGGGLTMALLMVIRDCGLPMPAGAIPISPWVDLTHSLPSCQDNEITDYLPPSFNLFKNRFPLKHHDLLPNLINATISEPDDPLMDEALGQLQLYTRNQCLKHYLVSPLFDRYQWHGLPPLLIQTGDAEQLRDESICASFKATDQFGALPPSLDSTTHLHRLKPTSVTLDLYEDQPHVFQLLLPSKVVDHSIQTMASFLCDITSATTKSLSSSLIPRIDPIHPLTIRSVSFDGQVEDVTEDMLKVHFGDIWQDWKERLENTTLLKLQLEKATNSRL</sequence>
<dbReference type="SUPFAM" id="SSF53474">
    <property type="entry name" value="alpha/beta-Hydrolases"/>
    <property type="match status" value="1"/>
</dbReference>
<evidence type="ECO:0000256" key="1">
    <source>
        <dbReference type="ARBA" id="ARBA00010515"/>
    </source>
</evidence>
<gene>
    <name evidence="5" type="ORF">BCR42DRAFT_413701</name>
</gene>
<dbReference type="InterPro" id="IPR029058">
    <property type="entry name" value="AB_hydrolase_fold"/>
</dbReference>
<dbReference type="STRING" id="90262.A0A1X2II16"/>
<evidence type="ECO:0000313" key="5">
    <source>
        <dbReference type="EMBL" id="ORZ16988.1"/>
    </source>
</evidence>
<dbReference type="PANTHER" id="PTHR48081:SF19">
    <property type="entry name" value="AB HYDROLASE SUPERFAMILY PROTEIN C4A8.06C"/>
    <property type="match status" value="1"/>
</dbReference>
<evidence type="ECO:0000256" key="2">
    <source>
        <dbReference type="ARBA" id="ARBA00022801"/>
    </source>
</evidence>
<reference evidence="5 6" key="1">
    <citation type="submission" date="2016-07" db="EMBL/GenBank/DDBJ databases">
        <title>Pervasive Adenine N6-methylation of Active Genes in Fungi.</title>
        <authorList>
            <consortium name="DOE Joint Genome Institute"/>
            <person name="Mondo S.J."/>
            <person name="Dannebaum R.O."/>
            <person name="Kuo R.C."/>
            <person name="Labutti K."/>
            <person name="Haridas S."/>
            <person name="Kuo A."/>
            <person name="Salamov A."/>
            <person name="Ahrendt S.R."/>
            <person name="Lipzen A."/>
            <person name="Sullivan W."/>
            <person name="Andreopoulos W.B."/>
            <person name="Clum A."/>
            <person name="Lindquist E."/>
            <person name="Daum C."/>
            <person name="Ramamoorthy G.K."/>
            <person name="Gryganskyi A."/>
            <person name="Culley D."/>
            <person name="Magnuson J.K."/>
            <person name="James T.Y."/>
            <person name="O'Malley M.A."/>
            <person name="Stajich J.E."/>
            <person name="Spatafora J.W."/>
            <person name="Visel A."/>
            <person name="Grigoriev I.V."/>
        </authorList>
    </citation>
    <scope>NUCLEOTIDE SEQUENCE [LARGE SCALE GENOMIC DNA]</scope>
    <source>
        <strain evidence="5 6">NRRL 1336</strain>
    </source>
</reference>
<comment type="similarity">
    <text evidence="1">Belongs to the 'GDXG' lipolytic enzyme family.</text>
</comment>
<protein>
    <submittedName>
        <fullName evidence="5">Alpha/Beta hydrolase protein</fullName>
    </submittedName>
</protein>
<evidence type="ECO:0000313" key="6">
    <source>
        <dbReference type="Proteomes" id="UP000193560"/>
    </source>
</evidence>
<evidence type="ECO:0000256" key="3">
    <source>
        <dbReference type="PROSITE-ProRule" id="PRU10038"/>
    </source>
</evidence>
<feature type="active site" evidence="3">
    <location>
        <position position="220"/>
    </location>
</feature>
<keyword evidence="6" id="KW-1185">Reference proteome</keyword>
<comment type="caution">
    <text evidence="5">The sequence shown here is derived from an EMBL/GenBank/DDBJ whole genome shotgun (WGS) entry which is preliminary data.</text>
</comment>
<name>A0A1X2II16_9FUNG</name>
<dbReference type="InterPro" id="IPR013094">
    <property type="entry name" value="AB_hydrolase_3"/>
</dbReference>
<dbReference type="GO" id="GO:0016787">
    <property type="term" value="F:hydrolase activity"/>
    <property type="evidence" value="ECO:0007669"/>
    <property type="project" value="UniProtKB-KW"/>
</dbReference>
<dbReference type="EMBL" id="MCGE01000010">
    <property type="protein sequence ID" value="ORZ16988.1"/>
    <property type="molecule type" value="Genomic_DNA"/>
</dbReference>
<feature type="domain" description="Alpha/beta hydrolase fold-3" evidence="4">
    <location>
        <begin position="157"/>
        <end position="264"/>
    </location>
</feature>
<dbReference type="AlphaFoldDB" id="A0A1X2II16"/>
<organism evidence="5 6">
    <name type="scientific">Absidia repens</name>
    <dbReference type="NCBI Taxonomy" id="90262"/>
    <lineage>
        <taxon>Eukaryota</taxon>
        <taxon>Fungi</taxon>
        <taxon>Fungi incertae sedis</taxon>
        <taxon>Mucoromycota</taxon>
        <taxon>Mucoromycotina</taxon>
        <taxon>Mucoromycetes</taxon>
        <taxon>Mucorales</taxon>
        <taxon>Cunninghamellaceae</taxon>
        <taxon>Absidia</taxon>
    </lineage>
</organism>
<dbReference type="InterPro" id="IPR033140">
    <property type="entry name" value="Lipase_GDXG_put_SER_AS"/>
</dbReference>
<dbReference type="PANTHER" id="PTHR48081">
    <property type="entry name" value="AB HYDROLASE SUPERFAMILY PROTEIN C4A8.06C"/>
    <property type="match status" value="1"/>
</dbReference>
<dbReference type="PROSITE" id="PS01174">
    <property type="entry name" value="LIPASE_GDXG_SER"/>
    <property type="match status" value="1"/>
</dbReference>
<dbReference type="Pfam" id="PF07859">
    <property type="entry name" value="Abhydrolase_3"/>
    <property type="match status" value="1"/>
</dbReference>
<dbReference type="InterPro" id="IPR050300">
    <property type="entry name" value="GDXG_lipolytic_enzyme"/>
</dbReference>
<dbReference type="Proteomes" id="UP000193560">
    <property type="component" value="Unassembled WGS sequence"/>
</dbReference>
<accession>A0A1X2II16</accession>
<evidence type="ECO:0000259" key="4">
    <source>
        <dbReference type="Pfam" id="PF07859"/>
    </source>
</evidence>
<proteinExistence type="inferred from homology"/>